<dbReference type="SMART" id="SM00327">
    <property type="entry name" value="VWA"/>
    <property type="match status" value="1"/>
</dbReference>
<dbReference type="SUPFAM" id="SSF53300">
    <property type="entry name" value="vWA-like"/>
    <property type="match status" value="1"/>
</dbReference>
<protein>
    <recommendedName>
        <fullName evidence="2">VWFA domain-containing protein</fullName>
    </recommendedName>
</protein>
<dbReference type="OrthoDB" id="9814325at2"/>
<keyword evidence="1" id="KW-0812">Transmembrane</keyword>
<gene>
    <name evidence="3" type="ORF">BW730_13690</name>
</gene>
<dbReference type="CDD" id="cd00198">
    <property type="entry name" value="vWFA"/>
    <property type="match status" value="1"/>
</dbReference>
<dbReference type="STRING" id="1332264.BW730_13690"/>
<name>A0A1Q2CQU9_9ACTN</name>
<dbReference type="Gene3D" id="3.40.50.410">
    <property type="entry name" value="von Willebrand factor, type A domain"/>
    <property type="match status" value="1"/>
</dbReference>
<dbReference type="Pfam" id="PF13519">
    <property type="entry name" value="VWA_2"/>
    <property type="match status" value="1"/>
</dbReference>
<dbReference type="InterPro" id="IPR036465">
    <property type="entry name" value="vWFA_dom_sf"/>
</dbReference>
<evidence type="ECO:0000313" key="3">
    <source>
        <dbReference type="EMBL" id="AQP48400.1"/>
    </source>
</evidence>
<keyword evidence="1" id="KW-1133">Transmembrane helix</keyword>
<accession>A0A1Q2CQU9</accession>
<dbReference type="EMBL" id="CP019606">
    <property type="protein sequence ID" value="AQP48400.1"/>
    <property type="molecule type" value="Genomic_DNA"/>
</dbReference>
<keyword evidence="1" id="KW-0472">Membrane</keyword>
<dbReference type="PROSITE" id="PS50234">
    <property type="entry name" value="VWFA"/>
    <property type="match status" value="1"/>
</dbReference>
<proteinExistence type="predicted"/>
<feature type="transmembrane region" description="Helical" evidence="1">
    <location>
        <begin position="34"/>
        <end position="53"/>
    </location>
</feature>
<dbReference type="AlphaFoldDB" id="A0A1Q2CQU9"/>
<dbReference type="RefSeq" id="WP_077686732.1">
    <property type="nucleotide sequence ID" value="NZ_CP019606.1"/>
</dbReference>
<feature type="domain" description="VWFA" evidence="2">
    <location>
        <begin position="66"/>
        <end position="243"/>
    </location>
</feature>
<dbReference type="Proteomes" id="UP000188145">
    <property type="component" value="Chromosome"/>
</dbReference>
<dbReference type="KEGG" id="tes:BW730_13690"/>
<reference evidence="4" key="1">
    <citation type="submission" date="2017-02" db="EMBL/GenBank/DDBJ databases">
        <title>Tessaracoccus aquaemaris sp. nov., isolated from the intestine of a Korean rockfish, Sebastes schlegelii, in a marine aquaculture pond.</title>
        <authorList>
            <person name="Tak E.J."/>
            <person name="Bae J.-W."/>
        </authorList>
    </citation>
    <scope>NUCLEOTIDE SEQUENCE [LARGE SCALE GENOMIC DNA]</scope>
    <source>
        <strain evidence="4">NSG39</strain>
    </source>
</reference>
<sequence>MALNPFWPTVAVAVAFLLAVALPAIRQRRSSVALWRRLGIGVLVLLAALRPSVATAPSSTAVRDLDVLLLVDRSLSMVAEDYADAEPRLDGVRADAAEIMTEYAGARFAVVTFDHSGRTETPFTLDTSAVSSLLEVTNPRQIYQRGSSIDAGLAEAEKLLKSSAKQHPERSRVLVYFGDGEQTVETAPGSMAPLRRYLSGALVLGYGTAEGGRMRLDDGDYLDGGEAVSVADESTLRAMAEQLGGSYEHRVSPGPVPTPTVTATVSLVDGQLDARDDWTWLFALLLLGPVLWELWDSLTLRRQASQWAASASTERGRT</sequence>
<feature type="transmembrane region" description="Helical" evidence="1">
    <location>
        <begin position="6"/>
        <end position="25"/>
    </location>
</feature>
<evidence type="ECO:0000313" key="4">
    <source>
        <dbReference type="Proteomes" id="UP000188145"/>
    </source>
</evidence>
<evidence type="ECO:0000259" key="2">
    <source>
        <dbReference type="PROSITE" id="PS50234"/>
    </source>
</evidence>
<evidence type="ECO:0000256" key="1">
    <source>
        <dbReference type="SAM" id="Phobius"/>
    </source>
</evidence>
<keyword evidence="4" id="KW-1185">Reference proteome</keyword>
<dbReference type="InterPro" id="IPR002035">
    <property type="entry name" value="VWF_A"/>
</dbReference>
<organism evidence="3 4">
    <name type="scientific">Tessaracoccus aquimaris</name>
    <dbReference type="NCBI Taxonomy" id="1332264"/>
    <lineage>
        <taxon>Bacteria</taxon>
        <taxon>Bacillati</taxon>
        <taxon>Actinomycetota</taxon>
        <taxon>Actinomycetes</taxon>
        <taxon>Propionibacteriales</taxon>
        <taxon>Propionibacteriaceae</taxon>
        <taxon>Tessaracoccus</taxon>
    </lineage>
</organism>